<evidence type="ECO:0000256" key="1">
    <source>
        <dbReference type="ARBA" id="ARBA00001971"/>
    </source>
</evidence>
<evidence type="ECO:0000256" key="7">
    <source>
        <dbReference type="ARBA" id="ARBA00023033"/>
    </source>
</evidence>
<evidence type="ECO:0000256" key="3">
    <source>
        <dbReference type="ARBA" id="ARBA00022617"/>
    </source>
</evidence>
<comment type="caution">
    <text evidence="8">The sequence shown here is derived from an EMBL/GenBank/DDBJ whole genome shotgun (WGS) entry which is preliminary data.</text>
</comment>
<evidence type="ECO:0000256" key="6">
    <source>
        <dbReference type="ARBA" id="ARBA00023004"/>
    </source>
</evidence>
<dbReference type="Proteomes" id="UP000094527">
    <property type="component" value="Unassembled WGS sequence"/>
</dbReference>
<dbReference type="InterPro" id="IPR036396">
    <property type="entry name" value="Cyt_P450_sf"/>
</dbReference>
<gene>
    <name evidence="8" type="ORF">Ocin01_02167</name>
</gene>
<dbReference type="EMBL" id="LJIJ01000042">
    <property type="protein sequence ID" value="ODN04463.1"/>
    <property type="molecule type" value="Genomic_DNA"/>
</dbReference>
<dbReference type="PANTHER" id="PTHR24291">
    <property type="entry name" value="CYTOCHROME P450 FAMILY 4"/>
    <property type="match status" value="1"/>
</dbReference>
<accession>A0A1D2NGS4</accession>
<dbReference type="AlphaFoldDB" id="A0A1D2NGS4"/>
<dbReference type="Gene3D" id="1.10.630.10">
    <property type="entry name" value="Cytochrome P450"/>
    <property type="match status" value="1"/>
</dbReference>
<protein>
    <submittedName>
        <fullName evidence="8">Cytochrome P450 4X1</fullName>
    </submittedName>
</protein>
<dbReference type="PANTHER" id="PTHR24291:SF201">
    <property type="entry name" value="CYTOCHROME P450, FAMILY 4, SUBFAMILY B, POLYPEPTIDE 7"/>
    <property type="match status" value="1"/>
</dbReference>
<keyword evidence="7" id="KW-0503">Monooxygenase</keyword>
<dbReference type="GO" id="GO:0020037">
    <property type="term" value="F:heme binding"/>
    <property type="evidence" value="ECO:0007669"/>
    <property type="project" value="InterPro"/>
</dbReference>
<keyword evidence="5" id="KW-0560">Oxidoreductase</keyword>
<sequence length="70" mass="8036">MLEMMFKAGLTEKQIVAEVKTIIWAGYETTSTATHFLLFLLASNKEHQDACREEVDRIFNDTNSVQQVEN</sequence>
<evidence type="ECO:0000313" key="8">
    <source>
        <dbReference type="EMBL" id="ODN04463.1"/>
    </source>
</evidence>
<dbReference type="SUPFAM" id="SSF48264">
    <property type="entry name" value="Cytochrome P450"/>
    <property type="match status" value="1"/>
</dbReference>
<dbReference type="InterPro" id="IPR001128">
    <property type="entry name" value="Cyt_P450"/>
</dbReference>
<comment type="cofactor">
    <cofactor evidence="1">
        <name>heme</name>
        <dbReference type="ChEBI" id="CHEBI:30413"/>
    </cofactor>
</comment>
<evidence type="ECO:0000256" key="4">
    <source>
        <dbReference type="ARBA" id="ARBA00022723"/>
    </source>
</evidence>
<keyword evidence="9" id="KW-1185">Reference proteome</keyword>
<dbReference type="InterPro" id="IPR050196">
    <property type="entry name" value="Cytochrome_P450_Monoox"/>
</dbReference>
<dbReference type="GO" id="GO:0016705">
    <property type="term" value="F:oxidoreductase activity, acting on paired donors, with incorporation or reduction of molecular oxygen"/>
    <property type="evidence" value="ECO:0007669"/>
    <property type="project" value="InterPro"/>
</dbReference>
<dbReference type="Pfam" id="PF00067">
    <property type="entry name" value="p450"/>
    <property type="match status" value="1"/>
</dbReference>
<organism evidence="8 9">
    <name type="scientific">Orchesella cincta</name>
    <name type="common">Springtail</name>
    <name type="synonym">Podura cincta</name>
    <dbReference type="NCBI Taxonomy" id="48709"/>
    <lineage>
        <taxon>Eukaryota</taxon>
        <taxon>Metazoa</taxon>
        <taxon>Ecdysozoa</taxon>
        <taxon>Arthropoda</taxon>
        <taxon>Hexapoda</taxon>
        <taxon>Collembola</taxon>
        <taxon>Entomobryomorpha</taxon>
        <taxon>Entomobryoidea</taxon>
        <taxon>Orchesellidae</taxon>
        <taxon>Orchesellinae</taxon>
        <taxon>Orchesella</taxon>
    </lineage>
</organism>
<name>A0A1D2NGS4_ORCCI</name>
<dbReference type="OrthoDB" id="1372046at2759"/>
<dbReference type="GO" id="GO:0004497">
    <property type="term" value="F:monooxygenase activity"/>
    <property type="evidence" value="ECO:0007669"/>
    <property type="project" value="UniProtKB-KW"/>
</dbReference>
<proteinExistence type="inferred from homology"/>
<reference evidence="8 9" key="1">
    <citation type="journal article" date="2016" name="Genome Biol. Evol.">
        <title>Gene Family Evolution Reflects Adaptation to Soil Environmental Stressors in the Genome of the Collembolan Orchesella cincta.</title>
        <authorList>
            <person name="Faddeeva-Vakhrusheva A."/>
            <person name="Derks M.F."/>
            <person name="Anvar S.Y."/>
            <person name="Agamennone V."/>
            <person name="Suring W."/>
            <person name="Smit S."/>
            <person name="van Straalen N.M."/>
            <person name="Roelofs D."/>
        </authorList>
    </citation>
    <scope>NUCLEOTIDE SEQUENCE [LARGE SCALE GENOMIC DNA]</scope>
    <source>
        <tissue evidence="8">Mixed pool</tissue>
    </source>
</reference>
<comment type="similarity">
    <text evidence="2">Belongs to the cytochrome P450 family.</text>
</comment>
<dbReference type="STRING" id="48709.A0A1D2NGS4"/>
<evidence type="ECO:0000313" key="9">
    <source>
        <dbReference type="Proteomes" id="UP000094527"/>
    </source>
</evidence>
<evidence type="ECO:0000256" key="2">
    <source>
        <dbReference type="ARBA" id="ARBA00010617"/>
    </source>
</evidence>
<evidence type="ECO:0000256" key="5">
    <source>
        <dbReference type="ARBA" id="ARBA00023002"/>
    </source>
</evidence>
<dbReference type="GO" id="GO:0005506">
    <property type="term" value="F:iron ion binding"/>
    <property type="evidence" value="ECO:0007669"/>
    <property type="project" value="InterPro"/>
</dbReference>
<keyword evidence="3" id="KW-0349">Heme</keyword>
<keyword evidence="6" id="KW-0408">Iron</keyword>
<keyword evidence="4" id="KW-0479">Metal-binding</keyword>